<keyword evidence="7" id="KW-0325">Glycoprotein</keyword>
<name>U7Q0E8_SPOS1</name>
<organism evidence="10 11">
    <name type="scientific">Sporothrix schenckii (strain ATCC 58251 / de Perez 2211183)</name>
    <name type="common">Rose-picker's disease fungus</name>
    <dbReference type="NCBI Taxonomy" id="1391915"/>
    <lineage>
        <taxon>Eukaryota</taxon>
        <taxon>Fungi</taxon>
        <taxon>Dikarya</taxon>
        <taxon>Ascomycota</taxon>
        <taxon>Pezizomycotina</taxon>
        <taxon>Sordariomycetes</taxon>
        <taxon>Sordariomycetidae</taxon>
        <taxon>Ophiostomatales</taxon>
        <taxon>Ophiostomataceae</taxon>
        <taxon>Sporothrix</taxon>
    </lineage>
</organism>
<proteinExistence type="predicted"/>
<feature type="transmembrane region" description="Helical" evidence="9">
    <location>
        <begin position="326"/>
        <end position="349"/>
    </location>
</feature>
<dbReference type="GO" id="GO:0004601">
    <property type="term" value="F:peroxidase activity"/>
    <property type="evidence" value="ECO:0007669"/>
    <property type="project" value="InterPro"/>
</dbReference>
<evidence type="ECO:0000256" key="3">
    <source>
        <dbReference type="ARBA" id="ARBA00022679"/>
    </source>
</evidence>
<dbReference type="Gene3D" id="1.10.520.10">
    <property type="match status" value="1"/>
</dbReference>
<feature type="transmembrane region" description="Helical" evidence="9">
    <location>
        <begin position="383"/>
        <end position="403"/>
    </location>
</feature>
<dbReference type="Proteomes" id="UP000018087">
    <property type="component" value="Unassembled WGS sequence"/>
</dbReference>
<dbReference type="eggNOG" id="ENOG502SICP">
    <property type="taxonomic scope" value="Eukaryota"/>
</dbReference>
<dbReference type="AlphaFoldDB" id="U7Q0E8"/>
<dbReference type="STRING" id="1391915.U7Q0E8"/>
<evidence type="ECO:0000256" key="4">
    <source>
        <dbReference type="ARBA" id="ARBA00022692"/>
    </source>
</evidence>
<dbReference type="SUPFAM" id="SSF53448">
    <property type="entry name" value="Nucleotide-diphospho-sugar transferases"/>
    <property type="match status" value="1"/>
</dbReference>
<evidence type="ECO:0000313" key="11">
    <source>
        <dbReference type="Proteomes" id="UP000018087"/>
    </source>
</evidence>
<dbReference type="PANTHER" id="PTHR47844">
    <property type="entry name" value="SYNTHASE CPS1, PUTATIVE (AFU_ORTHOLOGUE AFUA_7G02500)-RELATED"/>
    <property type="match status" value="1"/>
</dbReference>
<dbReference type="PROSITE" id="PS00436">
    <property type="entry name" value="PEROXIDASE_2"/>
    <property type="match status" value="1"/>
</dbReference>
<dbReference type="OrthoDB" id="2849215at2759"/>
<evidence type="ECO:0000313" key="10">
    <source>
        <dbReference type="EMBL" id="ERT00657.1"/>
    </source>
</evidence>
<dbReference type="GO" id="GO:0016020">
    <property type="term" value="C:membrane"/>
    <property type="evidence" value="ECO:0007669"/>
    <property type="project" value="UniProtKB-SubCell"/>
</dbReference>
<dbReference type="PANTHER" id="PTHR47844:SF1">
    <property type="entry name" value="EXOSTOSIN-LIKE 2"/>
    <property type="match status" value="1"/>
</dbReference>
<evidence type="ECO:0000256" key="7">
    <source>
        <dbReference type="ARBA" id="ARBA00023180"/>
    </source>
</evidence>
<feature type="transmembrane region" description="Helical" evidence="9">
    <location>
        <begin position="423"/>
        <end position="445"/>
    </location>
</feature>
<keyword evidence="2" id="KW-0328">Glycosyltransferase</keyword>
<evidence type="ECO:0000256" key="1">
    <source>
        <dbReference type="ARBA" id="ARBA00004370"/>
    </source>
</evidence>
<keyword evidence="6 9" id="KW-0472">Membrane</keyword>
<evidence type="ECO:0000256" key="9">
    <source>
        <dbReference type="SAM" id="Phobius"/>
    </source>
</evidence>
<dbReference type="HOGENOM" id="CLU_389415_0_0_1"/>
<dbReference type="GO" id="GO:0016757">
    <property type="term" value="F:glycosyltransferase activity"/>
    <property type="evidence" value="ECO:0007669"/>
    <property type="project" value="UniProtKB-KW"/>
</dbReference>
<evidence type="ECO:0000256" key="6">
    <source>
        <dbReference type="ARBA" id="ARBA00023136"/>
    </source>
</evidence>
<keyword evidence="3" id="KW-0808">Transferase</keyword>
<keyword evidence="5 9" id="KW-1133">Transmembrane helix</keyword>
<comment type="subcellular location">
    <subcellularLocation>
        <location evidence="1">Membrane</location>
    </subcellularLocation>
</comment>
<gene>
    <name evidence="10" type="ORF">HMPREF1624_01887</name>
</gene>
<evidence type="ECO:0000256" key="5">
    <source>
        <dbReference type="ARBA" id="ARBA00022989"/>
    </source>
</evidence>
<dbReference type="InterPro" id="IPR029044">
    <property type="entry name" value="Nucleotide-diphossugar_trans"/>
</dbReference>
<dbReference type="Gene3D" id="3.90.550.10">
    <property type="entry name" value="Spore Coat Polysaccharide Biosynthesis Protein SpsA, Chain A"/>
    <property type="match status" value="1"/>
</dbReference>
<feature type="compositionally biased region" description="Low complexity" evidence="8">
    <location>
        <begin position="533"/>
        <end position="543"/>
    </location>
</feature>
<feature type="region of interest" description="Disordered" evidence="8">
    <location>
        <begin position="532"/>
        <end position="553"/>
    </location>
</feature>
<keyword evidence="4 9" id="KW-0812">Transmembrane</keyword>
<protein>
    <submittedName>
        <fullName evidence="10">Uncharacterized protein</fullName>
    </submittedName>
</protein>
<reference evidence="11" key="1">
    <citation type="journal article" date="2014" name="Genome Announc.">
        <title>Genome sequence of the pathogenic fungus Sporothrix schenckii (ATCC 58251).</title>
        <authorList>
            <person name="Cuomo C.A."/>
            <person name="Rodriguez-Del Valle N."/>
            <person name="Perez-Sanchez L."/>
            <person name="Abouelleil A."/>
            <person name="Goldberg J."/>
            <person name="Young S."/>
            <person name="Zeng Q."/>
            <person name="Birren B.W."/>
        </authorList>
    </citation>
    <scope>NUCLEOTIDE SEQUENCE [LARGE SCALE GENOMIC DNA]</scope>
    <source>
        <strain evidence="11">ATCC 58251 / de Perez 2211183</strain>
    </source>
</reference>
<evidence type="ECO:0000256" key="2">
    <source>
        <dbReference type="ARBA" id="ARBA00022676"/>
    </source>
</evidence>
<dbReference type="Pfam" id="PF13641">
    <property type="entry name" value="Glyco_tranf_2_3"/>
    <property type="match status" value="1"/>
</dbReference>
<dbReference type="EMBL" id="KI440843">
    <property type="protein sequence ID" value="ERT00657.1"/>
    <property type="molecule type" value="Genomic_DNA"/>
</dbReference>
<keyword evidence="11" id="KW-1185">Reference proteome</keyword>
<dbReference type="InterPro" id="IPR019794">
    <property type="entry name" value="Peroxidases_AS"/>
</dbReference>
<evidence type="ECO:0000256" key="8">
    <source>
        <dbReference type="SAM" id="MobiDB-lite"/>
    </source>
</evidence>
<dbReference type="InterPro" id="IPR052427">
    <property type="entry name" value="Glycosyltrans_GT2/GT47"/>
</dbReference>
<accession>U7Q0E8</accession>
<sequence>MPAPIYTYDNTCPADGIDKERWSNWTIAFVILFVWRYLRQVVHLVSFWMYRPAETLTLPTITSRDVTVIVPTIDPNNAHFQTGIVSAARNLPSKIVVVTAGEALRRETLSCSGVAIEVLAAAEANKRVQTVTGARRATTKICVLMDDHVLWKDTFLEYTLPAFDRDPKVGIVGTNKRVTRDEKHDNLYHRILNMVQCLYLERHNFEIRSSNAVDGGVFVVSGRTSLVRTSILQDTNFLRGFLNDYFLFGLIGPLAVDDDNFITRWCIAHGWRVKIQYRPETLITTSLGSAAKFTGGLKRWVRTTWRSNSTSLTSLHVWYTQPWSVYAVYLSLFTNFALFYDPLLLYAFAQSDLSGYRANGPVNPIGYNVDGTIDHGRVGDNSITVPSTSLLFSLLPLIVWMFAFKMVKPFAYFRRHPEDLRLLWAYILFTYVHSLIKLNGLLTFYSAKWEGRNLASLNADLAKNQTHQAYQNQLPLDVPATPSTEETVFPLAPSRTGTPFTDTNVHVGPDHGFSTAVEVHRHTEIHVNPPAATTTVVSESSSENTRRPDLVPAQSPVANPFAVTDSGFVTCILGDMYFDESDSASDHAVLHDLHGYVTRQNASTEGPSTTLLADLATQGAKTPAGEAIRSILQGESTAVVDPTVVYTPPDAVNKAGNGGLNSPACGTDTCCIWSYIVPAMVVAFSENNGTRCSALARSAIRIGFHDAAV</sequence>